<sequence length="197" mass="23365">MVIRNYRKTDEKEWLKCRVLSFFDCSYYDDIVRKKPTYQNETIDLVAEEKGTIIGFIEVEIEKKIKDVCYLHGELGGVIWNLGVLPEYRNKNIATLLLEETKKIAITKNITRFEAWTQDDVSANNWYIGRGFKYIEGYLNVYASGKQCKENNLINKDESTNSIRSLNFETTLDRKTEMEQKYYRVHEVRLYQLELNK</sequence>
<dbReference type="Proteomes" id="UP001144256">
    <property type="component" value="Unassembled WGS sequence"/>
</dbReference>
<dbReference type="InterPro" id="IPR016181">
    <property type="entry name" value="Acyl_CoA_acyltransferase"/>
</dbReference>
<evidence type="ECO:0000313" key="3">
    <source>
        <dbReference type="Proteomes" id="UP001144256"/>
    </source>
</evidence>
<feature type="domain" description="N-acetyltransferase" evidence="1">
    <location>
        <begin position="1"/>
        <end position="154"/>
    </location>
</feature>
<reference evidence="2" key="1">
    <citation type="submission" date="2022-06" db="EMBL/GenBank/DDBJ databases">
        <title>Vallitalea longa sp. nov., an anaerobic bacterium isolated from marine sediment.</title>
        <authorList>
            <person name="Hirano S."/>
            <person name="Terahara T."/>
            <person name="Mori K."/>
            <person name="Hamada M."/>
            <person name="Matsumoto R."/>
            <person name="Kobayashi T."/>
        </authorList>
    </citation>
    <scope>NUCLEOTIDE SEQUENCE</scope>
    <source>
        <strain evidence="2">SH18-1</strain>
    </source>
</reference>
<name>A0A9W5YC18_9FIRM</name>
<dbReference type="Gene3D" id="3.40.630.30">
    <property type="match status" value="1"/>
</dbReference>
<dbReference type="EMBL" id="BRLB01000003">
    <property type="protein sequence ID" value="GKX29184.1"/>
    <property type="molecule type" value="Genomic_DNA"/>
</dbReference>
<protein>
    <submittedName>
        <fullName evidence="2">N-acetyltransferase</fullName>
    </submittedName>
</protein>
<keyword evidence="3" id="KW-1185">Reference proteome</keyword>
<evidence type="ECO:0000259" key="1">
    <source>
        <dbReference type="PROSITE" id="PS51186"/>
    </source>
</evidence>
<dbReference type="InterPro" id="IPR000182">
    <property type="entry name" value="GNAT_dom"/>
</dbReference>
<dbReference type="GO" id="GO:0016747">
    <property type="term" value="F:acyltransferase activity, transferring groups other than amino-acyl groups"/>
    <property type="evidence" value="ECO:0007669"/>
    <property type="project" value="InterPro"/>
</dbReference>
<dbReference type="AlphaFoldDB" id="A0A9W5YC18"/>
<accession>A0A9W5YC18</accession>
<dbReference type="SUPFAM" id="SSF55729">
    <property type="entry name" value="Acyl-CoA N-acyltransferases (Nat)"/>
    <property type="match status" value="1"/>
</dbReference>
<dbReference type="PROSITE" id="PS51186">
    <property type="entry name" value="GNAT"/>
    <property type="match status" value="1"/>
</dbReference>
<proteinExistence type="predicted"/>
<dbReference type="Pfam" id="PF00583">
    <property type="entry name" value="Acetyltransf_1"/>
    <property type="match status" value="1"/>
</dbReference>
<gene>
    <name evidence="2" type="ORF">SH1V18_16640</name>
</gene>
<comment type="caution">
    <text evidence="2">The sequence shown here is derived from an EMBL/GenBank/DDBJ whole genome shotgun (WGS) entry which is preliminary data.</text>
</comment>
<dbReference type="RefSeq" id="WP_281814475.1">
    <property type="nucleotide sequence ID" value="NZ_BRLB01000003.1"/>
</dbReference>
<dbReference type="CDD" id="cd04301">
    <property type="entry name" value="NAT_SF"/>
    <property type="match status" value="1"/>
</dbReference>
<organism evidence="2 3">
    <name type="scientific">Vallitalea longa</name>
    <dbReference type="NCBI Taxonomy" id="2936439"/>
    <lineage>
        <taxon>Bacteria</taxon>
        <taxon>Bacillati</taxon>
        <taxon>Bacillota</taxon>
        <taxon>Clostridia</taxon>
        <taxon>Lachnospirales</taxon>
        <taxon>Vallitaleaceae</taxon>
        <taxon>Vallitalea</taxon>
    </lineage>
</organism>
<evidence type="ECO:0000313" key="2">
    <source>
        <dbReference type="EMBL" id="GKX29184.1"/>
    </source>
</evidence>